<feature type="chain" id="PRO_5044628860" evidence="2">
    <location>
        <begin position="20"/>
        <end position="166"/>
    </location>
</feature>
<organism evidence="3">
    <name type="scientific">Mytilinidion resinicola</name>
    <dbReference type="NCBI Taxonomy" id="574789"/>
    <lineage>
        <taxon>Eukaryota</taxon>
        <taxon>Fungi</taxon>
        <taxon>Dikarya</taxon>
        <taxon>Ascomycota</taxon>
        <taxon>Pezizomycotina</taxon>
        <taxon>Dothideomycetes</taxon>
        <taxon>Pleosporomycetidae</taxon>
        <taxon>Mytilinidiales</taxon>
        <taxon>Mytilinidiaceae</taxon>
        <taxon>Mytilinidion</taxon>
    </lineage>
</organism>
<gene>
    <name evidence="3 5" type="ORF">BDZ99DRAFT_468154</name>
</gene>
<keyword evidence="4" id="KW-1185">Reference proteome</keyword>
<protein>
    <submittedName>
        <fullName evidence="3 5">Uncharacterized protein</fullName>
    </submittedName>
</protein>
<sequence>MVRLIHTLAGLALTSLAAAVDWKMDVEPYESHDCERPKLGNFDFAHGEHKSVHFNSMRLHATKDHGGYLKQIQAGQLVCTVAVHHDVLNKSPFMKGDLSVRIVNKEAAWKTCIKFADNKPINSLFFKCETTREFKMGEAIPLREKFEGDDPRAFPEGDPRNEQEDD</sequence>
<keyword evidence="2" id="KW-0732">Signal</keyword>
<evidence type="ECO:0000313" key="4">
    <source>
        <dbReference type="Proteomes" id="UP000504636"/>
    </source>
</evidence>
<name>A0A6A6Y530_9PEZI</name>
<dbReference type="EMBL" id="MU003717">
    <property type="protein sequence ID" value="KAF2803628.1"/>
    <property type="molecule type" value="Genomic_DNA"/>
</dbReference>
<proteinExistence type="predicted"/>
<evidence type="ECO:0000256" key="1">
    <source>
        <dbReference type="SAM" id="MobiDB-lite"/>
    </source>
</evidence>
<evidence type="ECO:0000313" key="5">
    <source>
        <dbReference type="RefSeq" id="XP_033570592.1"/>
    </source>
</evidence>
<evidence type="ECO:0000256" key="2">
    <source>
        <dbReference type="SAM" id="SignalP"/>
    </source>
</evidence>
<reference evidence="5" key="3">
    <citation type="submission" date="2025-04" db="UniProtKB">
        <authorList>
            <consortium name="RefSeq"/>
        </authorList>
    </citation>
    <scope>IDENTIFICATION</scope>
    <source>
        <strain evidence="5">CBS 304.34</strain>
    </source>
</reference>
<reference evidence="3 5" key="1">
    <citation type="journal article" date="2020" name="Stud. Mycol.">
        <title>101 Dothideomycetes genomes: a test case for predicting lifestyles and emergence of pathogens.</title>
        <authorList>
            <person name="Haridas S."/>
            <person name="Albert R."/>
            <person name="Binder M."/>
            <person name="Bloem J."/>
            <person name="Labutti K."/>
            <person name="Salamov A."/>
            <person name="Andreopoulos B."/>
            <person name="Baker S."/>
            <person name="Barry K."/>
            <person name="Bills G."/>
            <person name="Bluhm B."/>
            <person name="Cannon C."/>
            <person name="Castanera R."/>
            <person name="Culley D."/>
            <person name="Daum C."/>
            <person name="Ezra D."/>
            <person name="Gonzalez J."/>
            <person name="Henrissat B."/>
            <person name="Kuo A."/>
            <person name="Liang C."/>
            <person name="Lipzen A."/>
            <person name="Lutzoni F."/>
            <person name="Magnuson J."/>
            <person name="Mondo S."/>
            <person name="Nolan M."/>
            <person name="Ohm R."/>
            <person name="Pangilinan J."/>
            <person name="Park H.-J."/>
            <person name="Ramirez L."/>
            <person name="Alfaro M."/>
            <person name="Sun H."/>
            <person name="Tritt A."/>
            <person name="Yoshinaga Y."/>
            <person name="Zwiers L.-H."/>
            <person name="Turgeon B."/>
            <person name="Goodwin S."/>
            <person name="Spatafora J."/>
            <person name="Crous P."/>
            <person name="Grigoriev I."/>
        </authorList>
    </citation>
    <scope>NUCLEOTIDE SEQUENCE</scope>
    <source>
        <strain evidence="3 5">CBS 304.34</strain>
    </source>
</reference>
<feature type="signal peptide" evidence="2">
    <location>
        <begin position="1"/>
        <end position="19"/>
    </location>
</feature>
<dbReference type="Proteomes" id="UP000504636">
    <property type="component" value="Unplaced"/>
</dbReference>
<evidence type="ECO:0000313" key="3">
    <source>
        <dbReference type="EMBL" id="KAF2803628.1"/>
    </source>
</evidence>
<dbReference type="AlphaFoldDB" id="A0A6A6Y530"/>
<dbReference type="RefSeq" id="XP_033570592.1">
    <property type="nucleotide sequence ID" value="XM_033721185.1"/>
</dbReference>
<reference evidence="5" key="2">
    <citation type="submission" date="2020-04" db="EMBL/GenBank/DDBJ databases">
        <authorList>
            <consortium name="NCBI Genome Project"/>
        </authorList>
    </citation>
    <scope>NUCLEOTIDE SEQUENCE</scope>
    <source>
        <strain evidence="5">CBS 304.34</strain>
    </source>
</reference>
<feature type="region of interest" description="Disordered" evidence="1">
    <location>
        <begin position="141"/>
        <end position="166"/>
    </location>
</feature>
<dbReference type="GeneID" id="54462078"/>
<accession>A0A6A6Y530</accession>